<proteinExistence type="predicted"/>
<keyword evidence="2" id="KW-1133">Transmembrane helix</keyword>
<organism evidence="3 4">
    <name type="scientific">Wolfiporia cocos (strain MD-104)</name>
    <name type="common">Brown rot fungus</name>
    <dbReference type="NCBI Taxonomy" id="742152"/>
    <lineage>
        <taxon>Eukaryota</taxon>
        <taxon>Fungi</taxon>
        <taxon>Dikarya</taxon>
        <taxon>Basidiomycota</taxon>
        <taxon>Agaricomycotina</taxon>
        <taxon>Agaricomycetes</taxon>
        <taxon>Polyporales</taxon>
        <taxon>Phaeolaceae</taxon>
        <taxon>Wolfiporia</taxon>
    </lineage>
</organism>
<feature type="region of interest" description="Disordered" evidence="1">
    <location>
        <begin position="381"/>
        <end position="409"/>
    </location>
</feature>
<feature type="region of interest" description="Disordered" evidence="1">
    <location>
        <begin position="422"/>
        <end position="451"/>
    </location>
</feature>
<gene>
    <name evidence="3" type="ORF">WOLCODRAFT_87511</name>
</gene>
<dbReference type="OMA" id="LGWNEPK"/>
<evidence type="ECO:0000256" key="1">
    <source>
        <dbReference type="SAM" id="MobiDB-lite"/>
    </source>
</evidence>
<dbReference type="Pfam" id="PF11696">
    <property type="entry name" value="DUF3292"/>
    <property type="match status" value="1"/>
</dbReference>
<dbReference type="AlphaFoldDB" id="A0A2H3J6Y7"/>
<reference evidence="3 4" key="1">
    <citation type="journal article" date="2012" name="Science">
        <title>The Paleozoic origin of enzymatic lignin decomposition reconstructed from 31 fungal genomes.</title>
        <authorList>
            <person name="Floudas D."/>
            <person name="Binder M."/>
            <person name="Riley R."/>
            <person name="Barry K."/>
            <person name="Blanchette R.A."/>
            <person name="Henrissat B."/>
            <person name="Martinez A.T."/>
            <person name="Otillar R."/>
            <person name="Spatafora J.W."/>
            <person name="Yadav J.S."/>
            <person name="Aerts A."/>
            <person name="Benoit I."/>
            <person name="Boyd A."/>
            <person name="Carlson A."/>
            <person name="Copeland A."/>
            <person name="Coutinho P.M."/>
            <person name="de Vries R.P."/>
            <person name="Ferreira P."/>
            <person name="Findley K."/>
            <person name="Foster B."/>
            <person name="Gaskell J."/>
            <person name="Glotzer D."/>
            <person name="Gorecki P."/>
            <person name="Heitman J."/>
            <person name="Hesse C."/>
            <person name="Hori C."/>
            <person name="Igarashi K."/>
            <person name="Jurgens J.A."/>
            <person name="Kallen N."/>
            <person name="Kersten P."/>
            <person name="Kohler A."/>
            <person name="Kuees U."/>
            <person name="Kumar T.K.A."/>
            <person name="Kuo A."/>
            <person name="LaButti K."/>
            <person name="Larrondo L.F."/>
            <person name="Lindquist E."/>
            <person name="Ling A."/>
            <person name="Lombard V."/>
            <person name="Lucas S."/>
            <person name="Lundell T."/>
            <person name="Martin R."/>
            <person name="McLaughlin D.J."/>
            <person name="Morgenstern I."/>
            <person name="Morin E."/>
            <person name="Murat C."/>
            <person name="Nagy L.G."/>
            <person name="Nolan M."/>
            <person name="Ohm R.A."/>
            <person name="Patyshakuliyeva A."/>
            <person name="Rokas A."/>
            <person name="Ruiz-Duenas F.J."/>
            <person name="Sabat G."/>
            <person name="Salamov A."/>
            <person name="Samejima M."/>
            <person name="Schmutz J."/>
            <person name="Slot J.C."/>
            <person name="St John F."/>
            <person name="Stenlid J."/>
            <person name="Sun H."/>
            <person name="Sun S."/>
            <person name="Syed K."/>
            <person name="Tsang A."/>
            <person name="Wiebenga A."/>
            <person name="Young D."/>
            <person name="Pisabarro A."/>
            <person name="Eastwood D.C."/>
            <person name="Martin F."/>
            <person name="Cullen D."/>
            <person name="Grigoriev I.V."/>
            <person name="Hibbett D.S."/>
        </authorList>
    </citation>
    <scope>NUCLEOTIDE SEQUENCE [LARGE SCALE GENOMIC DNA]</scope>
    <source>
        <strain evidence="3 4">MD-104</strain>
    </source>
</reference>
<dbReference type="PANTHER" id="PTHR38694">
    <property type="entry name" value="CONSERVED EXPRESSED PROTEIN"/>
    <property type="match status" value="1"/>
</dbReference>
<keyword evidence="2" id="KW-0472">Membrane</keyword>
<accession>A0A2H3J6Y7</accession>
<evidence type="ECO:0000313" key="4">
    <source>
        <dbReference type="Proteomes" id="UP000218811"/>
    </source>
</evidence>
<keyword evidence="4" id="KW-1185">Reference proteome</keyword>
<evidence type="ECO:0000256" key="2">
    <source>
        <dbReference type="SAM" id="Phobius"/>
    </source>
</evidence>
<dbReference type="PANTHER" id="PTHR38694:SF1">
    <property type="entry name" value="PEROXIN DOMAIN-CONTAINING PROTEIN"/>
    <property type="match status" value="1"/>
</dbReference>
<keyword evidence="2" id="KW-0812">Transmembrane</keyword>
<sequence>MGHLPPTLVNGLTNDDLFTLIRRFNKQIYQVRTIPPPPPGQLDLEISDHEEFSPDKLRAHLERLYMTVIVGVAAFGKHIARIRSWNEPIRTSGFCVVRLNQAYYLAWYQNLLGALISITLLILILHPPSRRILFPPAPLAAVSATSGNLQVPRAGVIGSKDSLSGAPEAHKGEAVEQEATNFVSGVASLAVGTATGQQIAPNAGRSEDIDKGDQEEEGIGAALPDPTHLAASTVDAKHVAHGGRADGKHDATKRHVETAMWEKARPAMRILADIADTWERFGNALSPTPPFSHAPRLRLAALVLPLLVLTTVVKSAIFVKGATFGIGFGIFGQPLITRSVHWLTHRYPDWQELLQLRRSILKGVPTNAQLTLTLLRIAEESKTPLPPPPSTNKITEHPEQHPDGPEAGVRAHDYEFDASHYPIEGATSDGRLRREAGTDDEGGTGKPKKNSKLAKIFKSTSKATVSGALGLDHLKAKMGSEAAKRRVGAVPDDKIAVTTDGPTGSRIGLGDGPTAYAARYRGKRGCVVLVTSAASPFVSFVWEKDLSKNLASIALSAAGKAISAGAGVDAPSAVFSIALADVQGLKKVGGYGWKGKLIVGWALQREIVDGLEIEDGEGGTWVLTAIKGRDELFNRLIAVGGHQWECL</sequence>
<dbReference type="EMBL" id="KB467831">
    <property type="protein sequence ID" value="PCH34499.1"/>
    <property type="molecule type" value="Genomic_DNA"/>
</dbReference>
<name>A0A2H3J6Y7_WOLCO</name>
<dbReference type="OrthoDB" id="1708389at2759"/>
<feature type="compositionally biased region" description="Basic and acidic residues" evidence="1">
    <location>
        <begin position="394"/>
        <end position="409"/>
    </location>
</feature>
<dbReference type="STRING" id="742152.A0A2H3J6Y7"/>
<feature type="transmembrane region" description="Helical" evidence="2">
    <location>
        <begin position="64"/>
        <end position="82"/>
    </location>
</feature>
<dbReference type="Proteomes" id="UP000218811">
    <property type="component" value="Unassembled WGS sequence"/>
</dbReference>
<feature type="region of interest" description="Disordered" evidence="1">
    <location>
        <begin position="196"/>
        <end position="225"/>
    </location>
</feature>
<feature type="transmembrane region" description="Helical" evidence="2">
    <location>
        <begin position="102"/>
        <end position="125"/>
    </location>
</feature>
<dbReference type="InterPro" id="IPR021709">
    <property type="entry name" value="DUF3292"/>
</dbReference>
<evidence type="ECO:0000313" key="3">
    <source>
        <dbReference type="EMBL" id="PCH34499.1"/>
    </source>
</evidence>
<protein>
    <submittedName>
        <fullName evidence="3">Uncharacterized protein</fullName>
    </submittedName>
</protein>